<dbReference type="Gene3D" id="1.20.120.1220">
    <property type="match status" value="1"/>
</dbReference>
<dbReference type="GO" id="GO:0004190">
    <property type="term" value="F:aspartic-type endopeptidase activity"/>
    <property type="evidence" value="ECO:0007669"/>
    <property type="project" value="UniProtKB-EC"/>
</dbReference>
<gene>
    <name evidence="3" type="ORF">T7987_13270</name>
</gene>
<feature type="transmembrane region" description="Helical" evidence="1">
    <location>
        <begin position="7"/>
        <end position="24"/>
    </location>
</feature>
<proteinExistence type="predicted"/>
<dbReference type="Pfam" id="PF01478">
    <property type="entry name" value="Peptidase_A24"/>
    <property type="match status" value="1"/>
</dbReference>
<keyword evidence="3" id="KW-0378">Hydrolase</keyword>
<dbReference type="Proteomes" id="UP001326567">
    <property type="component" value="Chromosome"/>
</dbReference>
<organism evidence="3 4">
    <name type="scientific">Sulfitobacter faviae</name>
    <dbReference type="NCBI Taxonomy" id="1775881"/>
    <lineage>
        <taxon>Bacteria</taxon>
        <taxon>Pseudomonadati</taxon>
        <taxon>Pseudomonadota</taxon>
        <taxon>Alphaproteobacteria</taxon>
        <taxon>Rhodobacterales</taxon>
        <taxon>Roseobacteraceae</taxon>
        <taxon>Sulfitobacter</taxon>
    </lineage>
</organism>
<feature type="transmembrane region" description="Helical" evidence="1">
    <location>
        <begin position="142"/>
        <end position="162"/>
    </location>
</feature>
<feature type="domain" description="Prepilin type IV endopeptidase peptidase" evidence="2">
    <location>
        <begin position="15"/>
        <end position="115"/>
    </location>
</feature>
<evidence type="ECO:0000313" key="3">
    <source>
        <dbReference type="EMBL" id="WPZ21133.1"/>
    </source>
</evidence>
<protein>
    <submittedName>
        <fullName evidence="3">Prepilin peptidase</fullName>
        <ecNumber evidence="3">3.4.23.43</ecNumber>
    </submittedName>
</protein>
<feature type="transmembrane region" description="Helical" evidence="1">
    <location>
        <begin position="36"/>
        <end position="54"/>
    </location>
</feature>
<accession>A0ABZ0UZF3</accession>
<feature type="transmembrane region" description="Helical" evidence="1">
    <location>
        <begin position="102"/>
        <end position="121"/>
    </location>
</feature>
<dbReference type="EMBL" id="CP139725">
    <property type="protein sequence ID" value="WPZ21133.1"/>
    <property type="molecule type" value="Genomic_DNA"/>
</dbReference>
<keyword evidence="1" id="KW-0472">Membrane</keyword>
<dbReference type="InterPro" id="IPR000045">
    <property type="entry name" value="Prepilin_IV_endopep_pep"/>
</dbReference>
<dbReference type="EC" id="3.4.23.43" evidence="3"/>
<feature type="transmembrane region" description="Helical" evidence="1">
    <location>
        <begin position="61"/>
        <end position="82"/>
    </location>
</feature>
<evidence type="ECO:0000256" key="1">
    <source>
        <dbReference type="SAM" id="Phobius"/>
    </source>
</evidence>
<name>A0ABZ0UZF3_9RHOB</name>
<dbReference type="RefSeq" id="WP_322328221.1">
    <property type="nucleotide sequence ID" value="NZ_CP139725.1"/>
</dbReference>
<keyword evidence="1" id="KW-0812">Transmembrane</keyword>
<sequence>MAISATAALWFLPFVLPICLYVAFTDMKQMRITNQAVLVLTAIFVLLGLFLLPFDTYLWRLLSLVVVLVVGIVLNAAGVMGAGDAKFAAAAAPYIAWGDLRLLMMLFMATLLAAAATHRGVKYTPLRRLAPDWQSWQETKKFPMGLALGTTLGLYLILGALFGV</sequence>
<keyword evidence="1" id="KW-1133">Transmembrane helix</keyword>
<keyword evidence="4" id="KW-1185">Reference proteome</keyword>
<evidence type="ECO:0000259" key="2">
    <source>
        <dbReference type="Pfam" id="PF01478"/>
    </source>
</evidence>
<evidence type="ECO:0000313" key="4">
    <source>
        <dbReference type="Proteomes" id="UP001326567"/>
    </source>
</evidence>
<reference evidence="3 4" key="1">
    <citation type="submission" date="2023-11" db="EMBL/GenBank/DDBJ databases">
        <title>From the Deep-Sea to the Surface: Bacterial Genomes Isolated from the Moytirra Hydrothermal Vent Plume.</title>
        <authorList>
            <person name="Major S.R."/>
        </authorList>
    </citation>
    <scope>NUCLEOTIDE SEQUENCE [LARGE SCALE GENOMIC DNA]</scope>
    <source>
        <strain evidence="3 4">OXR-9</strain>
    </source>
</reference>